<dbReference type="EMBL" id="MVHT01000046">
    <property type="protein sequence ID" value="ORB01897.1"/>
    <property type="molecule type" value="Genomic_DNA"/>
</dbReference>
<gene>
    <name evidence="1" type="ORF">BST27_17080</name>
</gene>
<dbReference type="Proteomes" id="UP000192739">
    <property type="component" value="Unassembled WGS sequence"/>
</dbReference>
<evidence type="ECO:0000313" key="1">
    <source>
        <dbReference type="EMBL" id="ORB01897.1"/>
    </source>
</evidence>
<comment type="caution">
    <text evidence="1">The sequence shown here is derived from an EMBL/GenBank/DDBJ whole genome shotgun (WGS) entry which is preliminary data.</text>
</comment>
<dbReference type="AlphaFoldDB" id="A0A1E3SDR0"/>
<protein>
    <submittedName>
        <fullName evidence="1">Uncharacterized protein</fullName>
    </submittedName>
</protein>
<sequence length="97" mass="11039">METQDPQLKYGAGNPNRLARKRYGCDYKELNPDQREQIAADQKTYYENLALSGREARRRYKAIRLREQAEALVIEADAIDAELAAKEAARAIEAGRL</sequence>
<name>A0A1E3SDR0_MYCIE</name>
<reference evidence="1 2" key="1">
    <citation type="submission" date="2017-02" db="EMBL/GenBank/DDBJ databases">
        <title>The new phylogeny of genus Mycobacterium.</title>
        <authorList>
            <person name="Tortoli E."/>
            <person name="Trovato A."/>
            <person name="Cirillo D.M."/>
        </authorList>
    </citation>
    <scope>NUCLEOTIDE SEQUENCE [LARGE SCALE GENOMIC DNA]</scope>
    <source>
        <strain evidence="1 2">DSM 44049</strain>
    </source>
</reference>
<proteinExistence type="predicted"/>
<accession>A0A1E3SDR0</accession>
<organism evidence="1 2">
    <name type="scientific">Mycobacterium intermedium</name>
    <dbReference type="NCBI Taxonomy" id="28445"/>
    <lineage>
        <taxon>Bacteria</taxon>
        <taxon>Bacillati</taxon>
        <taxon>Actinomycetota</taxon>
        <taxon>Actinomycetes</taxon>
        <taxon>Mycobacteriales</taxon>
        <taxon>Mycobacteriaceae</taxon>
        <taxon>Mycobacterium</taxon>
        <taxon>Mycobacterium simiae complex</taxon>
    </lineage>
</organism>
<dbReference type="RefSeq" id="WP_069419580.1">
    <property type="nucleotide sequence ID" value="NZ_CBCRZH010000076.1"/>
</dbReference>
<evidence type="ECO:0000313" key="2">
    <source>
        <dbReference type="Proteomes" id="UP000192739"/>
    </source>
</evidence>
<keyword evidence="2" id="KW-1185">Reference proteome</keyword>